<comment type="subcellular location">
    <subcellularLocation>
        <location evidence="1">Endoplasmic reticulum membrane</location>
        <topology evidence="1">Single-pass membrane protein</topology>
    </subcellularLocation>
</comment>
<dbReference type="PANTHER" id="PTHR45919">
    <property type="entry name" value="GDP-MAN:MAN(3)GLCNAC(2)-PP-DOL ALPHA-1,2-MANNOSYLTRANSFERASE"/>
    <property type="match status" value="1"/>
</dbReference>
<comment type="caution">
    <text evidence="15">The sequence shown here is derived from an EMBL/GenBank/DDBJ whole genome shotgun (WGS) entry which is preliminary data.</text>
</comment>
<dbReference type="InterPro" id="IPR031814">
    <property type="entry name" value="ALG11_N"/>
</dbReference>
<feature type="transmembrane region" description="Helical" evidence="12">
    <location>
        <begin position="12"/>
        <end position="35"/>
    </location>
</feature>
<sequence length="478" mass="53983">MDQSGGYSDAQRIVNMLSAGSFTILFIALTGIWVLSSMLKQRARKDHVSIAFFHPYCDGGGGGERVLWTAIHALLGSNEAQDMPVYIYARRQAGSAKELVAKVKACADQFDIEIDNSRLHLVYLDRTAWLDAKKYPFMTLIMQSLGSMFVGWEALQKLKPDIFIETTGFAFINPIAKWFSCRVVSYVHYPTISTDMLKKVESRVEDFNNVSRIAGSGFLTRLKLRYYQVFAMIYGHVGSYADLVLVNSTWTLDHVNAIWNVPERTSIVYPPCDFNSLQALSTDKRENLIVSVAQFRPEKAHPLQLEAFAKLLHQHPDLKNWKLVLLGSSRNDEDAQRVKALRELVATYQLQDHVVFEVNAPYSKLKEYFGRGRIGLHTMWNEHFGISIVEYMAAGLIVVAHNSGGPKSDIVTDSPTQGIAGFLATNSDEFADALYRAITLNVHERQHIVEYAREKTETFSTQPFEDGFLQSVLQLCEM</sequence>
<dbReference type="UniPathway" id="UPA00378"/>
<evidence type="ECO:0000259" key="14">
    <source>
        <dbReference type="Pfam" id="PF15924"/>
    </source>
</evidence>
<dbReference type="PANTHER" id="PTHR45919:SF1">
    <property type="entry name" value="GDP-MAN:MAN(3)GLCNAC(2)-PP-DOL ALPHA-1,2-MANNOSYLTRANSFERASE"/>
    <property type="match status" value="1"/>
</dbReference>
<evidence type="ECO:0000256" key="10">
    <source>
        <dbReference type="ARBA" id="ARBA00023136"/>
    </source>
</evidence>
<evidence type="ECO:0000256" key="2">
    <source>
        <dbReference type="ARBA" id="ARBA00004922"/>
    </source>
</evidence>
<evidence type="ECO:0000256" key="1">
    <source>
        <dbReference type="ARBA" id="ARBA00004389"/>
    </source>
</evidence>
<feature type="domain" description="Glycosyl transferase family 1" evidence="13">
    <location>
        <begin position="279"/>
        <end position="454"/>
    </location>
</feature>
<dbReference type="EMBL" id="QEAO01000001">
    <property type="protein sequence ID" value="TPX37982.1"/>
    <property type="molecule type" value="Genomic_DNA"/>
</dbReference>
<dbReference type="STRING" id="1806994.A0A507CED4"/>
<dbReference type="InterPro" id="IPR001296">
    <property type="entry name" value="Glyco_trans_1"/>
</dbReference>
<dbReference type="AlphaFoldDB" id="A0A507CED4"/>
<evidence type="ECO:0000256" key="3">
    <source>
        <dbReference type="ARBA" id="ARBA00012645"/>
    </source>
</evidence>
<dbReference type="GO" id="GO:0006487">
    <property type="term" value="P:protein N-linked glycosylation"/>
    <property type="evidence" value="ECO:0007669"/>
    <property type="project" value="TreeGrafter"/>
</dbReference>
<evidence type="ECO:0000256" key="8">
    <source>
        <dbReference type="ARBA" id="ARBA00022824"/>
    </source>
</evidence>
<keyword evidence="8 12" id="KW-0256">Endoplasmic reticulum</keyword>
<dbReference type="GO" id="GO:0004377">
    <property type="term" value="F:GDP-Man:Man(3)GlcNAc(2)-PP-Dol alpha-1,2-mannosyltransferase activity"/>
    <property type="evidence" value="ECO:0007669"/>
    <property type="project" value="UniProtKB-UniRule"/>
</dbReference>
<proteinExistence type="inferred from homology"/>
<comment type="function">
    <text evidence="12">GDP-Man:Man(3)GlcNAc(2)-PP-Dol alpha-1,2-mannosyltransferase that operates in the biosynthetic pathway of dolichol-linked oligosaccharides, the glycan precursors employed in protein asparagine (N)-glycosylation. The assembly of dolichol-linked oligosaccharides begins on the cytosolic side of the endoplasmic reticulum membrane and finishes in its lumen. The sequential addition of sugars to dolichol pyrophosphate produces dolichol-linked oligosaccharides containing fourteen sugars, including two GlcNAcs, nine mannoses and three glucoses. Once assembled, the oligosaccharide is transferred from the lipid to nascent proteins by oligosaccharyltransferases. Catalyzes, on the cytoplasmic face of the endoplasmic reticulum, the addition of the fourth and fifth mannose residues to the dolichol-linked oligosaccharide chain, to produce Man(5)GlcNAc(2)-PP-dolichol core oligosaccharide.</text>
</comment>
<evidence type="ECO:0000256" key="12">
    <source>
        <dbReference type="RuleBase" id="RU367051"/>
    </source>
</evidence>
<keyword evidence="6 12" id="KW-0808">Transferase</keyword>
<organism evidence="15 16">
    <name type="scientific">Synchytrium microbalum</name>
    <dbReference type="NCBI Taxonomy" id="1806994"/>
    <lineage>
        <taxon>Eukaryota</taxon>
        <taxon>Fungi</taxon>
        <taxon>Fungi incertae sedis</taxon>
        <taxon>Chytridiomycota</taxon>
        <taxon>Chytridiomycota incertae sedis</taxon>
        <taxon>Chytridiomycetes</taxon>
        <taxon>Synchytriales</taxon>
        <taxon>Synchytriaceae</taxon>
        <taxon>Synchytrium</taxon>
    </lineage>
</organism>
<dbReference type="Pfam" id="PF15924">
    <property type="entry name" value="ALG11_N"/>
    <property type="match status" value="1"/>
</dbReference>
<keyword evidence="7 12" id="KW-0812">Transmembrane</keyword>
<dbReference type="Proteomes" id="UP000319731">
    <property type="component" value="Unassembled WGS sequence"/>
</dbReference>
<accession>A0A507CED4</accession>
<dbReference type="CDD" id="cd03806">
    <property type="entry name" value="GT4_ALG11-like"/>
    <property type="match status" value="1"/>
</dbReference>
<evidence type="ECO:0000256" key="7">
    <source>
        <dbReference type="ARBA" id="ARBA00022692"/>
    </source>
</evidence>
<gene>
    <name evidence="15" type="primary">ALG11</name>
    <name evidence="15" type="ORF">SmJEL517_g00407</name>
</gene>
<evidence type="ECO:0000259" key="13">
    <source>
        <dbReference type="Pfam" id="PF00534"/>
    </source>
</evidence>
<dbReference type="OrthoDB" id="2276068at2759"/>
<evidence type="ECO:0000313" key="15">
    <source>
        <dbReference type="EMBL" id="TPX37982.1"/>
    </source>
</evidence>
<dbReference type="GeneID" id="42001633"/>
<evidence type="ECO:0000256" key="5">
    <source>
        <dbReference type="ARBA" id="ARBA00022676"/>
    </source>
</evidence>
<reference evidence="15 16" key="1">
    <citation type="journal article" date="2019" name="Sci. Rep.">
        <title>Comparative genomics of chytrid fungi reveal insights into the obligate biotrophic and pathogenic lifestyle of Synchytrium endobioticum.</title>
        <authorList>
            <person name="van de Vossenberg B.T.L.H."/>
            <person name="Warris S."/>
            <person name="Nguyen H.D.T."/>
            <person name="van Gent-Pelzer M.P.E."/>
            <person name="Joly D.L."/>
            <person name="van de Geest H.C."/>
            <person name="Bonants P.J.M."/>
            <person name="Smith D.S."/>
            <person name="Levesque C.A."/>
            <person name="van der Lee T.A.J."/>
        </authorList>
    </citation>
    <scope>NUCLEOTIDE SEQUENCE [LARGE SCALE GENOMIC DNA]</scope>
    <source>
        <strain evidence="15 16">JEL517</strain>
    </source>
</reference>
<keyword evidence="10 12" id="KW-0472">Membrane</keyword>
<evidence type="ECO:0000313" key="16">
    <source>
        <dbReference type="Proteomes" id="UP000319731"/>
    </source>
</evidence>
<dbReference type="SUPFAM" id="SSF53756">
    <property type="entry name" value="UDP-Glycosyltransferase/glycogen phosphorylase"/>
    <property type="match status" value="1"/>
</dbReference>
<dbReference type="InterPro" id="IPR038013">
    <property type="entry name" value="ALG11"/>
</dbReference>
<dbReference type="Pfam" id="PF00534">
    <property type="entry name" value="Glycos_transf_1"/>
    <property type="match status" value="1"/>
</dbReference>
<evidence type="ECO:0000256" key="6">
    <source>
        <dbReference type="ARBA" id="ARBA00022679"/>
    </source>
</evidence>
<name>A0A507CED4_9FUNG</name>
<comment type="similarity">
    <text evidence="12">Belongs to the glycosyltransferase group 1 family. Glycosyltransferase 4 subfamily.</text>
</comment>
<dbReference type="EC" id="2.4.1.131" evidence="3 12"/>
<keyword evidence="5 12" id="KW-0328">Glycosyltransferase</keyword>
<keyword evidence="16" id="KW-1185">Reference proteome</keyword>
<dbReference type="Gene3D" id="3.40.50.2000">
    <property type="entry name" value="Glycogen Phosphorylase B"/>
    <property type="match status" value="1"/>
</dbReference>
<evidence type="ECO:0000256" key="11">
    <source>
        <dbReference type="ARBA" id="ARBA00045065"/>
    </source>
</evidence>
<dbReference type="RefSeq" id="XP_031027697.1">
    <property type="nucleotide sequence ID" value="XM_031166336.1"/>
</dbReference>
<evidence type="ECO:0000256" key="4">
    <source>
        <dbReference type="ARBA" id="ARBA00022018"/>
    </source>
</evidence>
<evidence type="ECO:0000256" key="9">
    <source>
        <dbReference type="ARBA" id="ARBA00022989"/>
    </source>
</evidence>
<keyword evidence="9 12" id="KW-1133">Transmembrane helix</keyword>
<comment type="pathway">
    <text evidence="2 12">Protein modification; protein glycosylation.</text>
</comment>
<comment type="catalytic activity">
    <reaction evidence="11 12">
        <text>an alpha-D-Man-(1-&gt;3)-[alpha-D-Man-(1-&gt;6)]-beta-D-Man-(1-&gt;4)-beta-D-GlcNAc-(1-&gt;4)-alpha-D-GlcNAc-diphospho-di-trans,poly-cis-dolichol + 2 GDP-alpha-D-mannose = an alpha-D-Man-(1-&gt;2)-alpha-D-Man-(1-&gt;2)-alpha-D-Man-(1-&gt;3)-[alpha-D-Man-(1-&gt;6)]-beta-D-Man-(1-&gt;4)-beta-D-GlcNAc-(1-&gt;4)-alpha-D-GlcNAc-diphospho-di-trans,poly-cis-dolichol + 2 GDP + 2 H(+)</text>
        <dbReference type="Rhea" id="RHEA:29523"/>
        <dbReference type="Rhea" id="RHEA-COMP:19515"/>
        <dbReference type="Rhea" id="RHEA-COMP:19516"/>
        <dbReference type="ChEBI" id="CHEBI:15378"/>
        <dbReference type="ChEBI" id="CHEBI:57527"/>
        <dbReference type="ChEBI" id="CHEBI:58189"/>
        <dbReference type="ChEBI" id="CHEBI:132511"/>
        <dbReference type="ChEBI" id="CHEBI:132515"/>
        <dbReference type="EC" id="2.4.1.131"/>
    </reaction>
    <physiologicalReaction direction="left-to-right" evidence="11 12">
        <dbReference type="Rhea" id="RHEA:29524"/>
    </physiologicalReaction>
</comment>
<dbReference type="GO" id="GO:0005789">
    <property type="term" value="C:endoplasmic reticulum membrane"/>
    <property type="evidence" value="ECO:0007669"/>
    <property type="project" value="UniProtKB-SubCell"/>
</dbReference>
<feature type="domain" description="ALG11 mannosyltransferase N-terminal" evidence="14">
    <location>
        <begin position="49"/>
        <end position="259"/>
    </location>
</feature>
<protein>
    <recommendedName>
        <fullName evidence="4 12">GDP-Man:Man(3)GlcNAc(2)-PP-Dol alpha-1,2-mannosyltransferase</fullName>
        <ecNumber evidence="3 12">2.4.1.131</ecNumber>
    </recommendedName>
</protein>